<sequence length="115" mass="12611">MNSFVLTSVVALLLIAFTSALPNSFAASLKKIPDTTQPQNTMMGKSLEDMGIEVCPDKLHLCPGTAECCQKEDGKWGCCPKTVATIGECCNQLGFVYICCTDLVPKCHWWGCWWS</sequence>
<organism evidence="2 3">
    <name type="scientific">Araneus ventricosus</name>
    <name type="common">Orbweaver spider</name>
    <name type="synonym">Epeira ventricosa</name>
    <dbReference type="NCBI Taxonomy" id="182803"/>
    <lineage>
        <taxon>Eukaryota</taxon>
        <taxon>Metazoa</taxon>
        <taxon>Ecdysozoa</taxon>
        <taxon>Arthropoda</taxon>
        <taxon>Chelicerata</taxon>
        <taxon>Arachnida</taxon>
        <taxon>Araneae</taxon>
        <taxon>Araneomorphae</taxon>
        <taxon>Entelegynae</taxon>
        <taxon>Araneoidea</taxon>
        <taxon>Araneidae</taxon>
        <taxon>Araneus</taxon>
    </lineage>
</organism>
<dbReference type="EMBL" id="BGPR01000009">
    <property type="protein sequence ID" value="GBL76308.1"/>
    <property type="molecule type" value="Genomic_DNA"/>
</dbReference>
<reference evidence="2 3" key="1">
    <citation type="journal article" date="2019" name="Sci. Rep.">
        <title>Orb-weaving spider Araneus ventricosus genome elucidates the spidroin gene catalogue.</title>
        <authorList>
            <person name="Kono N."/>
            <person name="Nakamura H."/>
            <person name="Ohtoshi R."/>
            <person name="Moran D.A.P."/>
            <person name="Shinohara A."/>
            <person name="Yoshida Y."/>
            <person name="Fujiwara M."/>
            <person name="Mori M."/>
            <person name="Tomita M."/>
            <person name="Arakawa K."/>
        </authorList>
    </citation>
    <scope>NUCLEOTIDE SEQUENCE [LARGE SCALE GENOMIC DNA]</scope>
</reference>
<evidence type="ECO:0000256" key="1">
    <source>
        <dbReference type="SAM" id="SignalP"/>
    </source>
</evidence>
<accession>A0A4Y2A971</accession>
<evidence type="ECO:0000313" key="2">
    <source>
        <dbReference type="EMBL" id="GBL76308.1"/>
    </source>
</evidence>
<evidence type="ECO:0000313" key="3">
    <source>
        <dbReference type="Proteomes" id="UP000499080"/>
    </source>
</evidence>
<gene>
    <name evidence="2" type="ORF">AVEN_234554_1</name>
</gene>
<keyword evidence="1" id="KW-0732">Signal</keyword>
<dbReference type="Proteomes" id="UP000499080">
    <property type="component" value="Unassembled WGS sequence"/>
</dbReference>
<keyword evidence="3" id="KW-1185">Reference proteome</keyword>
<feature type="signal peptide" evidence="1">
    <location>
        <begin position="1"/>
        <end position="20"/>
    </location>
</feature>
<feature type="chain" id="PRO_5021499835" description="Granulins domain-containing protein" evidence="1">
    <location>
        <begin position="21"/>
        <end position="115"/>
    </location>
</feature>
<comment type="caution">
    <text evidence="2">The sequence shown here is derived from an EMBL/GenBank/DDBJ whole genome shotgun (WGS) entry which is preliminary data.</text>
</comment>
<dbReference type="OrthoDB" id="6431060at2759"/>
<dbReference type="AlphaFoldDB" id="A0A4Y2A971"/>
<protein>
    <recommendedName>
        <fullName evidence="4">Granulins domain-containing protein</fullName>
    </recommendedName>
</protein>
<dbReference type="SUPFAM" id="SSF57277">
    <property type="entry name" value="Granulin repeat"/>
    <property type="match status" value="1"/>
</dbReference>
<evidence type="ECO:0008006" key="4">
    <source>
        <dbReference type="Google" id="ProtNLM"/>
    </source>
</evidence>
<proteinExistence type="predicted"/>
<name>A0A4Y2A971_ARAVE</name>